<feature type="domain" description="PD-(D/E)XK nuclease-like" evidence="1">
    <location>
        <begin position="5"/>
        <end position="76"/>
    </location>
</feature>
<evidence type="ECO:0000313" key="2">
    <source>
        <dbReference type="EMBL" id="MBD8040841.1"/>
    </source>
</evidence>
<evidence type="ECO:0000259" key="1">
    <source>
        <dbReference type="Pfam" id="PF20796"/>
    </source>
</evidence>
<name>A0ABR8Y9R9_9BACT</name>
<dbReference type="EMBL" id="JACSPP010000031">
    <property type="protein sequence ID" value="MBD8040841.1"/>
    <property type="molecule type" value="Genomic_DNA"/>
</dbReference>
<dbReference type="Proteomes" id="UP000620874">
    <property type="component" value="Unassembled WGS sequence"/>
</dbReference>
<accession>A0ABR8Y9R9</accession>
<dbReference type="Pfam" id="PF20796">
    <property type="entry name" value="PDDEXK_13"/>
    <property type="match status" value="1"/>
</dbReference>
<organism evidence="2 3">
    <name type="scientific">Phocaeicola intestinalis</name>
    <dbReference type="NCBI Taxonomy" id="2762212"/>
    <lineage>
        <taxon>Bacteria</taxon>
        <taxon>Pseudomonadati</taxon>
        <taxon>Bacteroidota</taxon>
        <taxon>Bacteroidia</taxon>
        <taxon>Bacteroidales</taxon>
        <taxon>Bacteroidaceae</taxon>
        <taxon>Phocaeicola</taxon>
    </lineage>
</organism>
<protein>
    <recommendedName>
        <fullName evidence="1">PD-(D/E)XK nuclease-like domain-containing protein</fullName>
    </recommendedName>
</protein>
<evidence type="ECO:0000313" key="3">
    <source>
        <dbReference type="Proteomes" id="UP000620874"/>
    </source>
</evidence>
<sequence>MLCKGDIQYFHHIHLYPQGNKHFREYAIPEYKSLLTDVGKDTFIDLTYEWLFNRIEKVFKSCKHQEWVKYLRKRYLV</sequence>
<comment type="caution">
    <text evidence="2">The sequence shown here is derived from an EMBL/GenBank/DDBJ whole genome shotgun (WGS) entry which is preliminary data.</text>
</comment>
<reference evidence="2 3" key="1">
    <citation type="submission" date="2020-08" db="EMBL/GenBank/DDBJ databases">
        <title>A Genomic Blueprint of the Chicken Gut Microbiome.</title>
        <authorList>
            <person name="Gilroy R."/>
            <person name="Ravi A."/>
            <person name="Getino M."/>
            <person name="Pursley I."/>
            <person name="Horton D.L."/>
            <person name="Alikhan N.-F."/>
            <person name="Baker D."/>
            <person name="Gharbi K."/>
            <person name="Hall N."/>
            <person name="Watson M."/>
            <person name="Adriaenssens E.M."/>
            <person name="Foster-Nyarko E."/>
            <person name="Jarju S."/>
            <person name="Secka A."/>
            <person name="Antonio M."/>
            <person name="Oren A."/>
            <person name="Chaudhuri R."/>
            <person name="La Ragione R.M."/>
            <person name="Hildebrand F."/>
            <person name="Pallen M.J."/>
        </authorList>
    </citation>
    <scope>NUCLEOTIDE SEQUENCE [LARGE SCALE GENOMIC DNA]</scope>
    <source>
        <strain evidence="2 3">Sa1CVN1</strain>
    </source>
</reference>
<keyword evidence="3" id="KW-1185">Reference proteome</keyword>
<proteinExistence type="predicted"/>
<dbReference type="RefSeq" id="WP_022039275.1">
    <property type="nucleotide sequence ID" value="NZ_JACSPP010000031.1"/>
</dbReference>
<gene>
    <name evidence="2" type="ORF">H9625_10425</name>
</gene>
<dbReference type="InterPro" id="IPR048822">
    <property type="entry name" value="PDDEXK_13"/>
</dbReference>